<dbReference type="KEGG" id="dfa:DFA_06550"/>
<protein>
    <submittedName>
        <fullName evidence="1">Uncharacterized protein</fullName>
    </submittedName>
</protein>
<dbReference type="AlphaFoldDB" id="F4PJB4"/>
<dbReference type="Proteomes" id="UP000007797">
    <property type="component" value="Unassembled WGS sequence"/>
</dbReference>
<evidence type="ECO:0000313" key="1">
    <source>
        <dbReference type="EMBL" id="EGG24400.1"/>
    </source>
</evidence>
<dbReference type="RefSeq" id="XP_004362251.1">
    <property type="nucleotide sequence ID" value="XM_004362194.1"/>
</dbReference>
<keyword evidence="2" id="KW-1185">Reference proteome</keyword>
<name>F4PJB4_CACFS</name>
<dbReference type="EMBL" id="GL883007">
    <property type="protein sequence ID" value="EGG24400.1"/>
    <property type="molecule type" value="Genomic_DNA"/>
</dbReference>
<accession>F4PJB4</accession>
<sequence length="351" mass="41096">MDTQLFRQVFNNRYLFRLIVSEVQKGGLEKDDKPFMYSAYLYNYRKRYVYLKHDEIKDIGRMLANNGLTGLLRYQLKRALQEQQEHIRKYGGDIAQPKRLTFKPNDLFYIQLFKLDDEQFQNSIIDYVGLDKIFSQDTSFPILVAVLPETHNIAKRYINYLSSLPPPPRSSRNTINTKCVHSIGPQEENLTDPKFSRFQSKISSIIRDAARFNHFDIIFGLLDRYIKYFRLDENMSHACLEYIVRGGGKPDLIDKWITDTNRPLSNFERVYMLKMTAHIGAIEAATYFLDKCPTTSLPQHYIDLFTATLIESMKSLQSDYQMYILDYIFKNHPSILPTITTIPGLFSHSNE</sequence>
<proteinExistence type="predicted"/>
<organism evidence="1 2">
    <name type="scientific">Cavenderia fasciculata</name>
    <name type="common">Slime mold</name>
    <name type="synonym">Dictyostelium fasciculatum</name>
    <dbReference type="NCBI Taxonomy" id="261658"/>
    <lineage>
        <taxon>Eukaryota</taxon>
        <taxon>Amoebozoa</taxon>
        <taxon>Evosea</taxon>
        <taxon>Eumycetozoa</taxon>
        <taxon>Dictyostelia</taxon>
        <taxon>Acytosteliales</taxon>
        <taxon>Cavenderiaceae</taxon>
        <taxon>Cavenderia</taxon>
    </lineage>
</organism>
<gene>
    <name evidence="1" type="ORF">DFA_06550</name>
</gene>
<evidence type="ECO:0000313" key="2">
    <source>
        <dbReference type="Proteomes" id="UP000007797"/>
    </source>
</evidence>
<reference evidence="2" key="1">
    <citation type="journal article" date="2011" name="Genome Res.">
        <title>Phylogeny-wide analysis of social amoeba genomes highlights ancient origins for complex intercellular communication.</title>
        <authorList>
            <person name="Heidel A.J."/>
            <person name="Lawal H.M."/>
            <person name="Felder M."/>
            <person name="Schilde C."/>
            <person name="Helps N.R."/>
            <person name="Tunggal B."/>
            <person name="Rivero F."/>
            <person name="John U."/>
            <person name="Schleicher M."/>
            <person name="Eichinger L."/>
            <person name="Platzer M."/>
            <person name="Noegel A.A."/>
            <person name="Schaap P."/>
            <person name="Gloeckner G."/>
        </authorList>
    </citation>
    <scope>NUCLEOTIDE SEQUENCE [LARGE SCALE GENOMIC DNA]</scope>
    <source>
        <strain evidence="2">SH3</strain>
    </source>
</reference>
<dbReference type="GeneID" id="14875940"/>